<comment type="caution">
    <text evidence="2">The sequence shown here is derived from an EMBL/GenBank/DDBJ whole genome shotgun (WGS) entry which is preliminary data.</text>
</comment>
<dbReference type="Pfam" id="PF02604">
    <property type="entry name" value="PhdYeFM_antitox"/>
    <property type="match status" value="1"/>
</dbReference>
<proteinExistence type="inferred from homology"/>
<organism evidence="2">
    <name type="scientific">mine drainage metagenome</name>
    <dbReference type="NCBI Taxonomy" id="410659"/>
    <lineage>
        <taxon>unclassified sequences</taxon>
        <taxon>metagenomes</taxon>
        <taxon>ecological metagenomes</taxon>
    </lineage>
</organism>
<name>A0A1J5SGN0_9ZZZZ</name>
<comment type="similarity">
    <text evidence="1">Belongs to the phD/YefM antitoxin family.</text>
</comment>
<reference evidence="2" key="1">
    <citation type="submission" date="2016-10" db="EMBL/GenBank/DDBJ databases">
        <title>Sequence of Gallionella enrichment culture.</title>
        <authorList>
            <person name="Poehlein A."/>
            <person name="Muehling M."/>
            <person name="Daniel R."/>
        </authorList>
    </citation>
    <scope>NUCLEOTIDE SEQUENCE</scope>
</reference>
<evidence type="ECO:0000313" key="2">
    <source>
        <dbReference type="EMBL" id="OIR03317.1"/>
    </source>
</evidence>
<evidence type="ECO:0000256" key="1">
    <source>
        <dbReference type="ARBA" id="ARBA00009981"/>
    </source>
</evidence>
<dbReference type="EMBL" id="MLJW01000067">
    <property type="protein sequence ID" value="OIR03317.1"/>
    <property type="molecule type" value="Genomic_DNA"/>
</dbReference>
<accession>A0A1J5SGN0</accession>
<sequence>MQTAIGAGEFKAKCLQLLDDVAEQRGTLVITKHGKPVAKLVPVEPEQCMFGALKGSVVEEQDIVSPTNADWESAK</sequence>
<dbReference type="InterPro" id="IPR006442">
    <property type="entry name" value="Antitoxin_Phd/YefM"/>
</dbReference>
<dbReference type="InterPro" id="IPR036165">
    <property type="entry name" value="YefM-like_sf"/>
</dbReference>
<dbReference type="AlphaFoldDB" id="A0A1J5SGN0"/>
<dbReference type="SUPFAM" id="SSF143120">
    <property type="entry name" value="YefM-like"/>
    <property type="match status" value="1"/>
</dbReference>
<dbReference type="Gene3D" id="3.40.1620.10">
    <property type="entry name" value="YefM-like domain"/>
    <property type="match status" value="1"/>
</dbReference>
<protein>
    <submittedName>
        <fullName evidence="2">Hypothetisches protein</fullName>
    </submittedName>
</protein>
<dbReference type="NCBIfam" id="TIGR01552">
    <property type="entry name" value="phd_fam"/>
    <property type="match status" value="1"/>
</dbReference>
<gene>
    <name evidence="2" type="ORF">GALL_145890</name>
</gene>